<accession>A0ABU6D9R8</accession>
<keyword evidence="2" id="KW-1185">Reference proteome</keyword>
<comment type="caution">
    <text evidence="1">The sequence shown here is derived from an EMBL/GenBank/DDBJ whole genome shotgun (WGS) entry which is preliminary data.</text>
</comment>
<protein>
    <submittedName>
        <fullName evidence="1">Uncharacterized protein</fullName>
    </submittedName>
</protein>
<name>A0ABU6D9R8_9BACL</name>
<evidence type="ECO:0000313" key="1">
    <source>
        <dbReference type="EMBL" id="MEB4794485.1"/>
    </source>
</evidence>
<dbReference type="Proteomes" id="UP001355653">
    <property type="component" value="Unassembled WGS sequence"/>
</dbReference>
<dbReference type="RefSeq" id="WP_127449357.1">
    <property type="nucleotide sequence ID" value="NZ_JAROBY010000016.1"/>
</dbReference>
<organism evidence="1 2">
    <name type="scientific">Paenibacillus chondroitinus</name>
    <dbReference type="NCBI Taxonomy" id="59842"/>
    <lineage>
        <taxon>Bacteria</taxon>
        <taxon>Bacillati</taxon>
        <taxon>Bacillota</taxon>
        <taxon>Bacilli</taxon>
        <taxon>Bacillales</taxon>
        <taxon>Paenibacillaceae</taxon>
        <taxon>Paenibacillus</taxon>
    </lineage>
</organism>
<sequence>MHNIQLFVAKRCFVSALPIKWLHKLQLRGDLWPNHSQMVALSTTWMLLQAPIGDESKWCDKWRDLTANEAFPVSLSRMERDGAGSSCKGTTGLYLSAKGHLHKSEGTLGPYFGLLSSEVAHFTEIRSCSSHSAAGLPIFS</sequence>
<evidence type="ECO:0000313" key="2">
    <source>
        <dbReference type="Proteomes" id="UP001355653"/>
    </source>
</evidence>
<proteinExistence type="predicted"/>
<dbReference type="EMBL" id="JAROBY010000016">
    <property type="protein sequence ID" value="MEB4794485.1"/>
    <property type="molecule type" value="Genomic_DNA"/>
</dbReference>
<gene>
    <name evidence="1" type="ORF">P5G65_11295</name>
</gene>
<reference evidence="1 2" key="1">
    <citation type="submission" date="2023-03" db="EMBL/GenBank/DDBJ databases">
        <title>Bacillus Genome Sequencing.</title>
        <authorList>
            <person name="Dunlap C."/>
        </authorList>
    </citation>
    <scope>NUCLEOTIDE SEQUENCE [LARGE SCALE GENOMIC DNA]</scope>
    <source>
        <strain evidence="1 2">NRS-1351</strain>
    </source>
</reference>